<protein>
    <submittedName>
        <fullName evidence="1">Uncharacterized protein</fullName>
    </submittedName>
</protein>
<sequence length="866" mass="98020">MMEYYLVYYKACKSRRQSDILYRVSYLAPFLVMLGARELGFRPVLLAPPPFESRRCWQHRRRNARRLSLACSSSAGHASRSFHSRICTGPGSAVCSCSAHVDGSLAAETASLQSAESRIRKVLEKPEVTPSPYDTAWVAMVPLPGSGLQGPCFPQCVQWIMQNQHGNGSWGINEFVQSANKYILLSTLACVIALKKWNVGPEHIKRGLQFISRNFSIVMDAQIATPIGFNITFPSMLSLAIGMGLEFHVNETHIGSILHLRDMELNRLAGEESCGKEAYLAYVAGGLVNMLDWNKVKKYKRENGSLFNSPAATAAALVHNYDDKGLQYLNLLVSTFDGAVPSAYPLDIYCLLSLVDTLKRIGISRHFSREIKSILDKTYSFWLRRDEEIMLDVTTCSMAFRLLRMNGYDVSSDELSHVAKASTFHDTLQGYLNDTKSLLELYKASKVRLSENELTIENICYWSGCLLTEKLNSDEMQNLPIFGEVEYALAFPYYAIVEPLDHKRNIEHFNFGGSEMLKTTSLTCCVNQDLLDLAVRNFSLSQSVYQDELQHLESWEKGNRLDQLDFARKTLRNCYLSAVATISPHELSDARMACAKTIELTLVVDDFFDVGGSMEELQNLILLVERWKDHPKVKLYSDKVEVVFSALYTTVNQLGAKASALQNRDVTEHVVEIWLVYLRSLMTEAEWQRSQYVPSVEEYMKNAIVAYAINPIMLTTLYFVGQNHWESIVKEQEYIELFTLMSTCGRLLNDTQTYERECGDGKLNSVALLVIHSGDSVSTEQAKTELEKSIASYRRQLLRLVIRQDGVVPQTCKELFWRFYKTSHLFYFQTDGFTSPKEMLGALNALIYDPIKLPATSPSFGCQSEK</sequence>
<keyword evidence="2" id="KW-1185">Reference proteome</keyword>
<proteinExistence type="predicted"/>
<name>A0ACD5WEF1_AVESA</name>
<reference evidence="1" key="1">
    <citation type="submission" date="2021-05" db="EMBL/GenBank/DDBJ databases">
        <authorList>
            <person name="Scholz U."/>
            <person name="Mascher M."/>
            <person name="Fiebig A."/>
        </authorList>
    </citation>
    <scope>NUCLEOTIDE SEQUENCE [LARGE SCALE GENOMIC DNA]</scope>
</reference>
<organism evidence="1 2">
    <name type="scientific">Avena sativa</name>
    <name type="common">Oat</name>
    <dbReference type="NCBI Taxonomy" id="4498"/>
    <lineage>
        <taxon>Eukaryota</taxon>
        <taxon>Viridiplantae</taxon>
        <taxon>Streptophyta</taxon>
        <taxon>Embryophyta</taxon>
        <taxon>Tracheophyta</taxon>
        <taxon>Spermatophyta</taxon>
        <taxon>Magnoliopsida</taxon>
        <taxon>Liliopsida</taxon>
        <taxon>Poales</taxon>
        <taxon>Poaceae</taxon>
        <taxon>BOP clade</taxon>
        <taxon>Pooideae</taxon>
        <taxon>Poodae</taxon>
        <taxon>Poeae</taxon>
        <taxon>Poeae Chloroplast Group 1 (Aveneae type)</taxon>
        <taxon>Aveninae</taxon>
        <taxon>Avena</taxon>
    </lineage>
</organism>
<dbReference type="Proteomes" id="UP001732700">
    <property type="component" value="Chromosome 4A"/>
</dbReference>
<dbReference type="EnsemblPlants" id="AVESA.00010b.r2.4AG0619820.1">
    <property type="protein sequence ID" value="AVESA.00010b.r2.4AG0619820.1.CDS"/>
    <property type="gene ID" value="AVESA.00010b.r2.4AG0619820"/>
</dbReference>
<reference evidence="1" key="2">
    <citation type="submission" date="2025-09" db="UniProtKB">
        <authorList>
            <consortium name="EnsemblPlants"/>
        </authorList>
    </citation>
    <scope>IDENTIFICATION</scope>
</reference>
<evidence type="ECO:0000313" key="1">
    <source>
        <dbReference type="EnsemblPlants" id="AVESA.00010b.r2.4AG0619820.1.CDS"/>
    </source>
</evidence>
<evidence type="ECO:0000313" key="2">
    <source>
        <dbReference type="Proteomes" id="UP001732700"/>
    </source>
</evidence>
<accession>A0ACD5WEF1</accession>